<comment type="caution">
    <text evidence="2">The sequence shown here is derived from an EMBL/GenBank/DDBJ whole genome shotgun (WGS) entry which is preliminary data.</text>
</comment>
<dbReference type="AlphaFoldDB" id="A0A2B7ZB47"/>
<evidence type="ECO:0000256" key="1">
    <source>
        <dbReference type="SAM" id="MobiDB-lite"/>
    </source>
</evidence>
<feature type="compositionally biased region" description="Polar residues" evidence="1">
    <location>
        <begin position="78"/>
        <end position="89"/>
    </location>
</feature>
<evidence type="ECO:0000313" key="3">
    <source>
        <dbReference type="Proteomes" id="UP000226031"/>
    </source>
</evidence>
<protein>
    <submittedName>
        <fullName evidence="2">Uncharacterized protein</fullName>
    </submittedName>
</protein>
<reference evidence="2 3" key="1">
    <citation type="submission" date="2017-10" db="EMBL/GenBank/DDBJ databases">
        <title>Comparative genomics in systemic dimorphic fungi from Ajellomycetaceae.</title>
        <authorList>
            <person name="Munoz J.F."/>
            <person name="Mcewen J.G."/>
            <person name="Clay O.K."/>
            <person name="Cuomo C.A."/>
        </authorList>
    </citation>
    <scope>NUCLEOTIDE SEQUENCE [LARGE SCALE GENOMIC DNA]</scope>
    <source>
        <strain evidence="2 3">UAMH4076</strain>
    </source>
</reference>
<sequence length="117" mass="13393">MYPLENSGTLCPVQKRHYSRMTLGHPSVTEFEIFPDDTTAKLHSHTQASILIKQPAKRETVCKVLGPASRTHRDRQMSPVSGLTQTRRTNTSEKRYVGTVDIRTEYPHRDPCQLNCR</sequence>
<organism evidence="2 3">
    <name type="scientific">[Emmonsia] crescens</name>
    <dbReference type="NCBI Taxonomy" id="73230"/>
    <lineage>
        <taxon>Eukaryota</taxon>
        <taxon>Fungi</taxon>
        <taxon>Dikarya</taxon>
        <taxon>Ascomycota</taxon>
        <taxon>Pezizomycotina</taxon>
        <taxon>Eurotiomycetes</taxon>
        <taxon>Eurotiomycetidae</taxon>
        <taxon>Onygenales</taxon>
        <taxon>Ajellomycetaceae</taxon>
        <taxon>Emergomyces</taxon>
    </lineage>
</organism>
<feature type="region of interest" description="Disordered" evidence="1">
    <location>
        <begin position="66"/>
        <end position="93"/>
    </location>
</feature>
<name>A0A2B7ZB47_9EURO</name>
<keyword evidence="3" id="KW-1185">Reference proteome</keyword>
<evidence type="ECO:0000313" key="2">
    <source>
        <dbReference type="EMBL" id="PGH30590.1"/>
    </source>
</evidence>
<dbReference type="Proteomes" id="UP000226031">
    <property type="component" value="Unassembled WGS sequence"/>
</dbReference>
<accession>A0A2B7ZB47</accession>
<gene>
    <name evidence="2" type="ORF">GX50_06628</name>
</gene>
<proteinExistence type="predicted"/>
<dbReference type="EMBL" id="PDND01000164">
    <property type="protein sequence ID" value="PGH30590.1"/>
    <property type="molecule type" value="Genomic_DNA"/>
</dbReference>